<dbReference type="GO" id="GO:0005886">
    <property type="term" value="C:plasma membrane"/>
    <property type="evidence" value="ECO:0007669"/>
    <property type="project" value="UniProtKB-SubCell"/>
</dbReference>
<comment type="similarity">
    <text evidence="14">Belongs to the UbiA prenyltransferase family. Protoheme IX farnesyltransferase subfamily.</text>
</comment>
<feature type="transmembrane region" description="Helical" evidence="14">
    <location>
        <begin position="334"/>
        <end position="353"/>
    </location>
</feature>
<keyword evidence="7 14" id="KW-1133">Transmembrane helix</keyword>
<protein>
    <recommendedName>
        <fullName evidence="11 14">Protoheme IX farnesyltransferase</fullName>
        <ecNumber evidence="3 14">2.5.1.141</ecNumber>
    </recommendedName>
    <alternativeName>
        <fullName evidence="12 14">Heme B farnesyltransferase</fullName>
    </alternativeName>
    <alternativeName>
        <fullName evidence="10 14">Heme O synthase</fullName>
    </alternativeName>
</protein>
<feature type="transmembrane region" description="Helical" evidence="14">
    <location>
        <begin position="172"/>
        <end position="191"/>
    </location>
</feature>
<name>A0ABC9YSJ9_9NOCA</name>
<reference evidence="16" key="1">
    <citation type="submission" date="2015-07" db="EMBL/GenBank/DDBJ databases">
        <title>Nocardia seriolae U-1 whole genome shotgun sequence.</title>
        <authorList>
            <person name="Imajoh M."/>
            <person name="Fukumoto Y."/>
            <person name="Sukeda M."/>
            <person name="Yamane J."/>
            <person name="Yamasaki K."/>
            <person name="Shimizu M."/>
            <person name="Ohnishi K."/>
            <person name="Oshima S."/>
        </authorList>
    </citation>
    <scope>NUCLEOTIDE SEQUENCE [LARGE SCALE GENOMIC DNA]</scope>
    <source>
        <strain evidence="16">U-1</strain>
    </source>
</reference>
<dbReference type="NCBIfam" id="TIGR01473">
    <property type="entry name" value="cyoE_ctaB"/>
    <property type="match status" value="1"/>
</dbReference>
<dbReference type="CDD" id="cd13957">
    <property type="entry name" value="PT_UbiA_Cox10"/>
    <property type="match status" value="1"/>
</dbReference>
<keyword evidence="8 14" id="KW-0350">Heme biosynthesis</keyword>
<evidence type="ECO:0000256" key="10">
    <source>
        <dbReference type="ARBA" id="ARBA00030253"/>
    </source>
</evidence>
<dbReference type="PANTHER" id="PTHR43448">
    <property type="entry name" value="PROTOHEME IX FARNESYLTRANSFERASE, MITOCHONDRIAL"/>
    <property type="match status" value="1"/>
</dbReference>
<organism evidence="15 16">
    <name type="scientific">Nocardia seriolae</name>
    <dbReference type="NCBI Taxonomy" id="37332"/>
    <lineage>
        <taxon>Bacteria</taxon>
        <taxon>Bacillati</taxon>
        <taxon>Actinomycetota</taxon>
        <taxon>Actinomycetes</taxon>
        <taxon>Mycobacteriales</taxon>
        <taxon>Nocardiaceae</taxon>
        <taxon>Nocardia</taxon>
    </lineage>
</organism>
<dbReference type="InterPro" id="IPR000537">
    <property type="entry name" value="UbiA_prenyltransferase"/>
</dbReference>
<evidence type="ECO:0000256" key="2">
    <source>
        <dbReference type="ARBA" id="ARBA00004919"/>
    </source>
</evidence>
<comment type="catalytic activity">
    <reaction evidence="13 14">
        <text>heme b + (2E,6E)-farnesyl diphosphate + H2O = Fe(II)-heme o + diphosphate</text>
        <dbReference type="Rhea" id="RHEA:28070"/>
        <dbReference type="ChEBI" id="CHEBI:15377"/>
        <dbReference type="ChEBI" id="CHEBI:33019"/>
        <dbReference type="ChEBI" id="CHEBI:60344"/>
        <dbReference type="ChEBI" id="CHEBI:60530"/>
        <dbReference type="ChEBI" id="CHEBI:175763"/>
        <dbReference type="EC" id="2.5.1.141"/>
    </reaction>
</comment>
<dbReference type="HAMAP" id="MF_00154">
    <property type="entry name" value="CyoE_CtaB"/>
    <property type="match status" value="1"/>
</dbReference>
<dbReference type="InterPro" id="IPR044878">
    <property type="entry name" value="UbiA_sf"/>
</dbReference>
<evidence type="ECO:0000256" key="6">
    <source>
        <dbReference type="ARBA" id="ARBA00022692"/>
    </source>
</evidence>
<dbReference type="PANTHER" id="PTHR43448:SF7">
    <property type="entry name" value="4-HYDROXYBENZOATE SOLANESYLTRANSFERASE"/>
    <property type="match status" value="1"/>
</dbReference>
<reference evidence="15 16" key="2">
    <citation type="journal article" date="2016" name="Genome Announc.">
        <title>Draft Genome Sequence of Erythromycin- and Oxytetracycline-Sensitive Nocardia seriolae Strain U-1 (NBRC 110359).</title>
        <authorList>
            <person name="Imajoh M."/>
            <person name="Sukeda M."/>
            <person name="Shimizu M."/>
            <person name="Yamane J."/>
            <person name="Ohnishi K."/>
            <person name="Oshima S."/>
        </authorList>
    </citation>
    <scope>NUCLEOTIDE SEQUENCE [LARGE SCALE GENOMIC DNA]</scope>
    <source>
        <strain evidence="15 16">U-1</strain>
    </source>
</reference>
<evidence type="ECO:0000256" key="14">
    <source>
        <dbReference type="HAMAP-Rule" id="MF_00154"/>
    </source>
</evidence>
<keyword evidence="9 14" id="KW-0472">Membrane</keyword>
<dbReference type="GO" id="GO:0048034">
    <property type="term" value="P:heme O biosynthetic process"/>
    <property type="evidence" value="ECO:0007669"/>
    <property type="project" value="UniProtKB-UniRule"/>
</dbReference>
<gene>
    <name evidence="14" type="primary">ctaB</name>
    <name evidence="15" type="ORF">NSK11_contig00025-0023</name>
</gene>
<dbReference type="GO" id="GO:0008495">
    <property type="term" value="F:protoheme IX farnesyltransferase activity"/>
    <property type="evidence" value="ECO:0007669"/>
    <property type="project" value="UniProtKB-UniRule"/>
</dbReference>
<proteinExistence type="inferred from homology"/>
<keyword evidence="5 14" id="KW-0808">Transferase</keyword>
<dbReference type="FunFam" id="1.10.357.140:FF:000001">
    <property type="entry name" value="Protoheme IX farnesyltransferase"/>
    <property type="match status" value="1"/>
</dbReference>
<comment type="function">
    <text evidence="14">Converts heme B (protoheme IX) to heme O by substitution of the vinyl group on carbon 2 of heme B porphyrin ring with a hydroxyethyl farnesyl side group.</text>
</comment>
<feature type="transmembrane region" description="Helical" evidence="14">
    <location>
        <begin position="293"/>
        <end position="313"/>
    </location>
</feature>
<dbReference type="Pfam" id="PF01040">
    <property type="entry name" value="UbiA"/>
    <property type="match status" value="1"/>
</dbReference>
<evidence type="ECO:0000256" key="3">
    <source>
        <dbReference type="ARBA" id="ARBA00012292"/>
    </source>
</evidence>
<evidence type="ECO:0000256" key="12">
    <source>
        <dbReference type="ARBA" id="ARBA00042475"/>
    </source>
</evidence>
<evidence type="ECO:0000256" key="8">
    <source>
        <dbReference type="ARBA" id="ARBA00023133"/>
    </source>
</evidence>
<comment type="pathway">
    <text evidence="2 14">Porphyrin-containing compound metabolism; heme O biosynthesis; heme O from protoheme: step 1/1.</text>
</comment>
<evidence type="ECO:0000313" key="16">
    <source>
        <dbReference type="Proteomes" id="UP000037179"/>
    </source>
</evidence>
<feature type="transmembrane region" description="Helical" evidence="14">
    <location>
        <begin position="149"/>
        <end position="166"/>
    </location>
</feature>
<dbReference type="Gene3D" id="1.10.357.140">
    <property type="entry name" value="UbiA prenyltransferase"/>
    <property type="match status" value="1"/>
</dbReference>
<keyword evidence="16" id="KW-1185">Reference proteome</keyword>
<dbReference type="AlphaFoldDB" id="A0ABC9YSJ9"/>
<evidence type="ECO:0000256" key="11">
    <source>
        <dbReference type="ARBA" id="ARBA00040810"/>
    </source>
</evidence>
<accession>A0ABC9YSJ9</accession>
<keyword evidence="4 14" id="KW-1003">Cell membrane</keyword>
<comment type="miscellaneous">
    <text evidence="14">Carbon 2 of the heme B porphyrin ring is defined according to the Fischer nomenclature.</text>
</comment>
<evidence type="ECO:0000256" key="1">
    <source>
        <dbReference type="ARBA" id="ARBA00004651"/>
    </source>
</evidence>
<dbReference type="EMBL" id="BBYQ01000025">
    <property type="protein sequence ID" value="GAP27941.1"/>
    <property type="molecule type" value="Genomic_DNA"/>
</dbReference>
<evidence type="ECO:0000256" key="9">
    <source>
        <dbReference type="ARBA" id="ARBA00023136"/>
    </source>
</evidence>
<dbReference type="Proteomes" id="UP000037179">
    <property type="component" value="Unassembled WGS sequence"/>
</dbReference>
<dbReference type="EC" id="2.5.1.141" evidence="3 14"/>
<comment type="subcellular location">
    <subcellularLocation>
        <location evidence="1 14">Cell membrane</location>
        <topology evidence="1 14">Multi-pass membrane protein</topology>
    </subcellularLocation>
</comment>
<dbReference type="InterPro" id="IPR006369">
    <property type="entry name" value="Protohaem_IX_farnesylTrfase"/>
</dbReference>
<sequence>MAAPHWAVFWGMASALLVTDRIRMHGVRGETVRIGQQPGGAHGSSGAVLADRVTGSGPLSAVTRWVLAYIALTKPRVIELLLVATIPTMLLADRGHVDIRLILATLFGGWMGAASANTLNCVADADIDKVMKRTSKRPLAREAVPTRNAFVFGVSLGLASFAWLWWQANLLSGALVVATILFYVFVYTLGLKRRTSQNVVWGGAAGCMPVLVGWSAVTGTIGWPSIVLFLVIFFWTPPHTWALAMRYKEDYKAAGVPMLPVVATEQVVTKQIVLYTWATVLATFALVPAAGVIYAAVVLVAGAWFLLMAHQLYSGVRKGESVKPLRLFLQSNNYLAAVFCGLAIDSVLGWHTLGHTLFGWS</sequence>
<evidence type="ECO:0000256" key="5">
    <source>
        <dbReference type="ARBA" id="ARBA00022679"/>
    </source>
</evidence>
<keyword evidence="6 14" id="KW-0812">Transmembrane</keyword>
<comment type="caution">
    <text evidence="15">The sequence shown here is derived from an EMBL/GenBank/DDBJ whole genome shotgun (WGS) entry which is preliminary data.</text>
</comment>
<evidence type="ECO:0000256" key="7">
    <source>
        <dbReference type="ARBA" id="ARBA00022989"/>
    </source>
</evidence>
<evidence type="ECO:0000256" key="4">
    <source>
        <dbReference type="ARBA" id="ARBA00022475"/>
    </source>
</evidence>
<dbReference type="NCBIfam" id="NF003349">
    <property type="entry name" value="PRK04375.1-2"/>
    <property type="match status" value="1"/>
</dbReference>
<evidence type="ECO:0000313" key="15">
    <source>
        <dbReference type="EMBL" id="GAP27941.1"/>
    </source>
</evidence>
<evidence type="ECO:0000256" key="13">
    <source>
        <dbReference type="ARBA" id="ARBA00047690"/>
    </source>
</evidence>